<reference evidence="3 4" key="1">
    <citation type="submission" date="2023-02" db="EMBL/GenBank/DDBJ databases">
        <title>Study of novel species of the Microbacterium genus.</title>
        <authorList>
            <person name="Arroyo-Herrera I."/>
            <person name="Roman-Ponce B."/>
            <person name="Vasquez-Murrieta M.S."/>
        </authorList>
    </citation>
    <scope>NUCLEOTIDE SEQUENCE [LARGE SCALE GENOMIC DNA]</scope>
    <source>
        <strain evidence="3 4">NE1TT3</strain>
    </source>
</reference>
<gene>
    <name evidence="3" type="ORF">PUW80_01975</name>
</gene>
<keyword evidence="4" id="KW-1185">Reference proteome</keyword>
<feature type="compositionally biased region" description="Basic and acidic residues" evidence="1">
    <location>
        <begin position="92"/>
        <end position="106"/>
    </location>
</feature>
<evidence type="ECO:0000313" key="4">
    <source>
        <dbReference type="Proteomes" id="UP001218170"/>
    </source>
</evidence>
<evidence type="ECO:0000256" key="1">
    <source>
        <dbReference type="SAM" id="MobiDB-lite"/>
    </source>
</evidence>
<dbReference type="EMBL" id="JAQZCI010000001">
    <property type="protein sequence ID" value="MDD7961114.1"/>
    <property type="molecule type" value="Genomic_DNA"/>
</dbReference>
<feature type="signal peptide" evidence="2">
    <location>
        <begin position="1"/>
        <end position="29"/>
    </location>
</feature>
<keyword evidence="2" id="KW-0732">Signal</keyword>
<feature type="region of interest" description="Disordered" evidence="1">
    <location>
        <begin position="88"/>
        <end position="111"/>
    </location>
</feature>
<dbReference type="RefSeq" id="WP_274263743.1">
    <property type="nucleotide sequence ID" value="NZ_JAQZCI010000001.1"/>
</dbReference>
<evidence type="ECO:0000256" key="2">
    <source>
        <dbReference type="SAM" id="SignalP"/>
    </source>
</evidence>
<sequence length="286" mass="31787">MGMKTRRFIATFGTSVLLLGVLSSAPAYAAPLTATGAPAIENEGQSEPVGAGLPCTEAIPLAAEDADLEAAGYSFVCVDGQGAIASPANEISPERRAQADAEREALESQTSLQRTPANNVCTINKYNRWINNDLNDEFEMCVYYGQKYPTWEWYDSFRVTGSTFLGWGQHMGSFYVDGMYGGPNATLSFDVSLYKGRFGQIPSEVWYRSYSTILPGTLRDDFNYINTGTSMTGTYHTRFHRMRIVAPIYDFDMNVDSYHAGFRFVCNESDPPAWDQCRWPDGEEAF</sequence>
<comment type="caution">
    <text evidence="3">The sequence shown here is derived from an EMBL/GenBank/DDBJ whole genome shotgun (WGS) entry which is preliminary data.</text>
</comment>
<accession>A0ABT5SEE6</accession>
<organism evidence="3 4">
    <name type="scientific">Microbacterium thalli</name>
    <dbReference type="NCBI Taxonomy" id="3027921"/>
    <lineage>
        <taxon>Bacteria</taxon>
        <taxon>Bacillati</taxon>
        <taxon>Actinomycetota</taxon>
        <taxon>Actinomycetes</taxon>
        <taxon>Micrococcales</taxon>
        <taxon>Microbacteriaceae</taxon>
        <taxon>Microbacterium</taxon>
    </lineage>
</organism>
<evidence type="ECO:0000313" key="3">
    <source>
        <dbReference type="EMBL" id="MDD7961114.1"/>
    </source>
</evidence>
<dbReference type="Proteomes" id="UP001218170">
    <property type="component" value="Unassembled WGS sequence"/>
</dbReference>
<name>A0ABT5SEE6_9MICO</name>
<feature type="chain" id="PRO_5047216549" evidence="2">
    <location>
        <begin position="30"/>
        <end position="286"/>
    </location>
</feature>
<protein>
    <submittedName>
        <fullName evidence="3">Uncharacterized protein</fullName>
    </submittedName>
</protein>
<proteinExistence type="predicted"/>